<reference evidence="2" key="1">
    <citation type="submission" date="2020-05" db="EMBL/GenBank/DDBJ databases">
        <title>Mycena genomes resolve the evolution of fungal bioluminescence.</title>
        <authorList>
            <person name="Tsai I.J."/>
        </authorList>
    </citation>
    <scope>NUCLEOTIDE SEQUENCE</scope>
    <source>
        <strain evidence="2">160909Yilan</strain>
    </source>
</reference>
<dbReference type="EMBL" id="JACAZH010000012">
    <property type="protein sequence ID" value="KAF7353575.1"/>
    <property type="molecule type" value="Genomic_DNA"/>
</dbReference>
<evidence type="ECO:0000256" key="1">
    <source>
        <dbReference type="SAM" id="MobiDB-lite"/>
    </source>
</evidence>
<name>A0A8H7CX51_9AGAR</name>
<comment type="caution">
    <text evidence="2">The sequence shown here is derived from an EMBL/GenBank/DDBJ whole genome shotgun (WGS) entry which is preliminary data.</text>
</comment>
<evidence type="ECO:0000313" key="3">
    <source>
        <dbReference type="Proteomes" id="UP000623467"/>
    </source>
</evidence>
<feature type="region of interest" description="Disordered" evidence="1">
    <location>
        <begin position="37"/>
        <end position="63"/>
    </location>
</feature>
<evidence type="ECO:0000313" key="2">
    <source>
        <dbReference type="EMBL" id="KAF7353575.1"/>
    </source>
</evidence>
<dbReference type="Proteomes" id="UP000623467">
    <property type="component" value="Unassembled WGS sequence"/>
</dbReference>
<protein>
    <submittedName>
        <fullName evidence="2">Uncharacterized protein</fullName>
    </submittedName>
</protein>
<sequence>MHRSAKPSAARPVDHEAEAGETYPLKKALVPPLKIDSSSVAPTSPAISYPSRSASSSSPASVPKCPLLDVSLTETPGDEDLRKVVLKRRSLERALSLTLSFSPSMSRSDKSLIGVTPILSPRTDTRRCFCGVVRVVIHIVNPIPIPGNSCVVRAKPTAG</sequence>
<accession>A0A8H7CX51</accession>
<feature type="compositionally biased region" description="Low complexity" evidence="1">
    <location>
        <begin position="44"/>
        <end position="61"/>
    </location>
</feature>
<organism evidence="2 3">
    <name type="scientific">Mycena sanguinolenta</name>
    <dbReference type="NCBI Taxonomy" id="230812"/>
    <lineage>
        <taxon>Eukaryota</taxon>
        <taxon>Fungi</taxon>
        <taxon>Dikarya</taxon>
        <taxon>Basidiomycota</taxon>
        <taxon>Agaricomycotina</taxon>
        <taxon>Agaricomycetes</taxon>
        <taxon>Agaricomycetidae</taxon>
        <taxon>Agaricales</taxon>
        <taxon>Marasmiineae</taxon>
        <taxon>Mycenaceae</taxon>
        <taxon>Mycena</taxon>
    </lineage>
</organism>
<proteinExistence type="predicted"/>
<gene>
    <name evidence="2" type="ORF">MSAN_01547800</name>
</gene>
<feature type="region of interest" description="Disordered" evidence="1">
    <location>
        <begin position="1"/>
        <end position="25"/>
    </location>
</feature>
<keyword evidence="3" id="KW-1185">Reference proteome</keyword>
<dbReference type="AlphaFoldDB" id="A0A8H7CX51"/>